<dbReference type="AlphaFoldDB" id="A0A1V8S8C9"/>
<dbReference type="EMBL" id="NAJO01000098">
    <property type="protein sequence ID" value="OQN95406.1"/>
    <property type="molecule type" value="Genomic_DNA"/>
</dbReference>
<accession>A0A1V8S8C9</accession>
<reference evidence="3" key="1">
    <citation type="submission" date="2017-03" db="EMBL/GenBank/DDBJ databases">
        <title>Genomes of endolithic fungi from Antarctica.</title>
        <authorList>
            <person name="Coleine C."/>
            <person name="Masonjones S."/>
            <person name="Stajich J.E."/>
        </authorList>
    </citation>
    <scope>NUCLEOTIDE SEQUENCE [LARGE SCALE GENOMIC DNA]</scope>
    <source>
        <strain evidence="3">CCFEE 5527</strain>
    </source>
</reference>
<evidence type="ECO:0000313" key="2">
    <source>
        <dbReference type="EMBL" id="OQN95406.1"/>
    </source>
</evidence>
<gene>
    <name evidence="2" type="ORF">B0A48_18592</name>
</gene>
<dbReference type="InterPro" id="IPR011333">
    <property type="entry name" value="SKP1/BTB/POZ_sf"/>
</dbReference>
<dbReference type="PROSITE" id="PS50097">
    <property type="entry name" value="BTB"/>
    <property type="match status" value="1"/>
</dbReference>
<dbReference type="PANTHER" id="PTHR47843">
    <property type="entry name" value="BTB DOMAIN-CONTAINING PROTEIN-RELATED"/>
    <property type="match status" value="1"/>
</dbReference>
<proteinExistence type="predicted"/>
<dbReference type="SUPFAM" id="SSF54695">
    <property type="entry name" value="POZ domain"/>
    <property type="match status" value="1"/>
</dbReference>
<dbReference type="STRING" id="1507870.A0A1V8S8C9"/>
<dbReference type="PANTHER" id="PTHR47843:SF2">
    <property type="entry name" value="BTB DOMAIN-CONTAINING PROTEIN"/>
    <property type="match status" value="1"/>
</dbReference>
<dbReference type="OrthoDB" id="1022638at2759"/>
<comment type="caution">
    <text evidence="2">The sequence shown here is derived from an EMBL/GenBank/DDBJ whole genome shotgun (WGS) entry which is preliminary data.</text>
</comment>
<dbReference type="Proteomes" id="UP000192596">
    <property type="component" value="Unassembled WGS sequence"/>
</dbReference>
<keyword evidence="3" id="KW-1185">Reference proteome</keyword>
<dbReference type="InterPro" id="IPR000210">
    <property type="entry name" value="BTB/POZ_dom"/>
</dbReference>
<organism evidence="2 3">
    <name type="scientific">Cryoendolithus antarcticus</name>
    <dbReference type="NCBI Taxonomy" id="1507870"/>
    <lineage>
        <taxon>Eukaryota</taxon>
        <taxon>Fungi</taxon>
        <taxon>Dikarya</taxon>
        <taxon>Ascomycota</taxon>
        <taxon>Pezizomycotina</taxon>
        <taxon>Dothideomycetes</taxon>
        <taxon>Dothideomycetidae</taxon>
        <taxon>Cladosporiales</taxon>
        <taxon>Cladosporiaceae</taxon>
        <taxon>Cryoendolithus</taxon>
    </lineage>
</organism>
<evidence type="ECO:0000259" key="1">
    <source>
        <dbReference type="PROSITE" id="PS50097"/>
    </source>
</evidence>
<feature type="domain" description="BTB" evidence="1">
    <location>
        <begin position="18"/>
        <end position="87"/>
    </location>
</feature>
<protein>
    <recommendedName>
        <fullName evidence="1">BTB domain-containing protein</fullName>
    </recommendedName>
</protein>
<name>A0A1V8S8C9_9PEZI</name>
<dbReference type="Gene3D" id="3.30.710.10">
    <property type="entry name" value="Potassium Channel Kv1.1, Chain A"/>
    <property type="match status" value="1"/>
</dbReference>
<dbReference type="InParanoid" id="A0A1V8S8C9"/>
<sequence>MAKDPRMCYKDRRDFGTVLTTLVIGPLEQIFTVHEKLLCLNSSFFTSAVKNEWNSGQHHRIPLPDDIPLVADLYIQWLYANKIFSQQLPEEEGEEGKEFGLLVDGFLFGEKIQDGHFKNALIDALIQSVRALDLSGTPWRPIKRWVDQAYKGTTNGSPLRRLLVDLHAFRGESAWIKGSCNVDFLRYLAERWVDNQDMPSKLDPTRTDLGSCFYDHHSKANMCYQYLLDLA</sequence>
<evidence type="ECO:0000313" key="3">
    <source>
        <dbReference type="Proteomes" id="UP000192596"/>
    </source>
</evidence>